<evidence type="ECO:0000256" key="1">
    <source>
        <dbReference type="ARBA" id="ARBA00004196"/>
    </source>
</evidence>
<reference evidence="6" key="1">
    <citation type="submission" date="2013-07" db="EMBL/GenBank/DDBJ databases">
        <authorList>
            <person name="McIlroy S."/>
        </authorList>
    </citation>
    <scope>NUCLEOTIDE SEQUENCE [LARGE SCALE GENOMIC DNA]</scope>
    <source>
        <strain evidence="6">Run_A_D11</strain>
    </source>
</reference>
<comment type="caution">
    <text evidence="6">The sequence shown here is derived from an EMBL/GenBank/DDBJ whole genome shotgun (WGS) entry which is preliminary data.</text>
</comment>
<dbReference type="Gene3D" id="1.10.287.470">
    <property type="entry name" value="Helix hairpin bin"/>
    <property type="match status" value="1"/>
</dbReference>
<keyword evidence="7" id="KW-1185">Reference proteome</keyword>
<dbReference type="OrthoDB" id="5730196at2"/>
<evidence type="ECO:0000256" key="2">
    <source>
        <dbReference type="ARBA" id="ARBA00023054"/>
    </source>
</evidence>
<dbReference type="STRING" id="1400863.BN873_360073"/>
<gene>
    <name evidence="6" type="ORF">BN873_360073</name>
</gene>
<evidence type="ECO:0000256" key="4">
    <source>
        <dbReference type="SAM" id="MobiDB-lite"/>
    </source>
</evidence>
<feature type="region of interest" description="Disordered" evidence="4">
    <location>
        <begin position="402"/>
        <end position="422"/>
    </location>
</feature>
<dbReference type="Gene3D" id="2.40.420.20">
    <property type="match status" value="1"/>
</dbReference>
<dbReference type="Gene3D" id="2.40.30.170">
    <property type="match status" value="1"/>
</dbReference>
<accession>W6M8K0</accession>
<evidence type="ECO:0000313" key="7">
    <source>
        <dbReference type="Proteomes" id="UP000035760"/>
    </source>
</evidence>
<dbReference type="Proteomes" id="UP000035760">
    <property type="component" value="Unassembled WGS sequence"/>
</dbReference>
<evidence type="ECO:0000259" key="5">
    <source>
        <dbReference type="Pfam" id="PF25989"/>
    </source>
</evidence>
<comment type="subcellular location">
    <subcellularLocation>
        <location evidence="1">Cell envelope</location>
    </subcellularLocation>
</comment>
<reference evidence="6" key="2">
    <citation type="submission" date="2014-03" db="EMBL/GenBank/DDBJ databases">
        <title>Candidatus Competibacter-lineage genomes retrieved from metagenomes reveal functional metabolic diversity.</title>
        <authorList>
            <person name="McIlroy S.J."/>
            <person name="Albertsen M."/>
            <person name="Andresen E.K."/>
            <person name="Saunders A.M."/>
            <person name="Kristiansen R."/>
            <person name="Stokholm-Bjerregaard M."/>
            <person name="Nielsen K.L."/>
            <person name="Nielsen P.H."/>
        </authorList>
    </citation>
    <scope>NUCLEOTIDE SEQUENCE</scope>
    <source>
        <strain evidence="6">Run_A_D11</strain>
    </source>
</reference>
<dbReference type="PANTHER" id="PTHR32347">
    <property type="entry name" value="EFFLUX SYSTEM COMPONENT YKNX-RELATED"/>
    <property type="match status" value="1"/>
</dbReference>
<protein>
    <submittedName>
        <fullName evidence="6">Efflux transporter, RND family, MFP subunit</fullName>
    </submittedName>
</protein>
<keyword evidence="2 3" id="KW-0175">Coiled coil</keyword>
<dbReference type="RefSeq" id="WP_048673520.1">
    <property type="nucleotide sequence ID" value="NZ_CBTJ020000043.1"/>
</dbReference>
<proteinExistence type="predicted"/>
<sequence length="422" mass="44849">MQVPVSRILIGAVFVAVVVLALLPVLAPRPPTVDTHKITRGSMQVSVSEEGRTRIKDLYTVSATVAGRMRRVELAVGDPVVAGKTVLTRIEAPQVRFQDLREETEMRARVSSAEAQRDLAAADLQRVEAEVAFAEAELKRHQELISKGVVTGRALELAQMEARTKRAALAVAKNNLNAKTADLAVAKAALIAPTTAGQKAGAGNASAAEPPTTPVLAPVSGVLLRKLKESEATVAPNEPLFDVGDPSRLEVLVEMRSDDAAKVAVGAPATFTGWGGDQGLRGVVQRVEPFGFTKISALGIEEQRVNVILEFTDPAAAWRQIGHGYRVDVSIQIWEAPNVLKLPIGAMFRKRDRWSVYAIDPGGAVSLQPVEIGHINSFEAEVTGGLREGSAVILHPSDRIEEGMRVAPPDGGPPGKGVSRGG</sequence>
<feature type="compositionally biased region" description="Gly residues" evidence="4">
    <location>
        <begin position="413"/>
        <end position="422"/>
    </location>
</feature>
<dbReference type="InterPro" id="IPR050465">
    <property type="entry name" value="UPF0194_transport"/>
</dbReference>
<dbReference type="Pfam" id="PF25989">
    <property type="entry name" value="YknX_C"/>
    <property type="match status" value="1"/>
</dbReference>
<dbReference type="AlphaFoldDB" id="W6M8K0"/>
<dbReference type="InterPro" id="IPR058637">
    <property type="entry name" value="YknX-like_C"/>
</dbReference>
<dbReference type="EMBL" id="CBTJ020000043">
    <property type="protein sequence ID" value="CDI02979.1"/>
    <property type="molecule type" value="Genomic_DNA"/>
</dbReference>
<dbReference type="GO" id="GO:0030313">
    <property type="term" value="C:cell envelope"/>
    <property type="evidence" value="ECO:0007669"/>
    <property type="project" value="UniProtKB-SubCell"/>
</dbReference>
<evidence type="ECO:0000313" key="6">
    <source>
        <dbReference type="EMBL" id="CDI02979.1"/>
    </source>
</evidence>
<feature type="coiled-coil region" evidence="3">
    <location>
        <begin position="110"/>
        <end position="144"/>
    </location>
</feature>
<evidence type="ECO:0000256" key="3">
    <source>
        <dbReference type="SAM" id="Coils"/>
    </source>
</evidence>
<name>W6M8K0_9GAMM</name>
<dbReference type="Gene3D" id="2.40.50.100">
    <property type="match status" value="1"/>
</dbReference>
<feature type="domain" description="YknX-like C-terminal permuted SH3-like" evidence="5">
    <location>
        <begin position="339"/>
        <end position="407"/>
    </location>
</feature>
<dbReference type="PANTHER" id="PTHR32347:SF29">
    <property type="entry name" value="UPF0194 MEMBRANE PROTEIN YBHG"/>
    <property type="match status" value="1"/>
</dbReference>
<organism evidence="6 7">
    <name type="scientific">Candidatus Competibacter denitrificans Run_A_D11</name>
    <dbReference type="NCBI Taxonomy" id="1400863"/>
    <lineage>
        <taxon>Bacteria</taxon>
        <taxon>Pseudomonadati</taxon>
        <taxon>Pseudomonadota</taxon>
        <taxon>Gammaproteobacteria</taxon>
        <taxon>Candidatus Competibacteraceae</taxon>
        <taxon>Candidatus Competibacter</taxon>
    </lineage>
</organism>